<evidence type="ECO:0000256" key="1">
    <source>
        <dbReference type="SAM" id="Phobius"/>
    </source>
</evidence>
<dbReference type="VEuPathDB" id="ToxoDB:ETH_00005860"/>
<keyword evidence="3" id="KW-1185">Reference proteome</keyword>
<evidence type="ECO:0000313" key="2">
    <source>
        <dbReference type="EMBL" id="CDJ37969.1"/>
    </source>
</evidence>
<dbReference type="InterPro" id="IPR021691">
    <property type="entry name" value="DUF3273"/>
</dbReference>
<reference evidence="2" key="1">
    <citation type="submission" date="2013-10" db="EMBL/GenBank/DDBJ databases">
        <title>Genomic analysis of the causative agents of coccidiosis in chickens.</title>
        <authorList>
            <person name="Reid A.J."/>
            <person name="Blake D."/>
            <person name="Billington K."/>
            <person name="Browne H."/>
            <person name="Dunn M."/>
            <person name="Hung S."/>
            <person name="Kawahara F."/>
            <person name="Miranda-Saavedra D."/>
            <person name="Mourier T."/>
            <person name="Nagra H."/>
            <person name="Otto T.D."/>
            <person name="Rawlings N."/>
            <person name="Sanchez A."/>
            <person name="Sanders M."/>
            <person name="Subramaniam C."/>
            <person name="Tay Y."/>
            <person name="Dear P."/>
            <person name="Doerig C."/>
            <person name="Gruber A."/>
            <person name="Parkinson J."/>
            <person name="Shirley M."/>
            <person name="Wan K.L."/>
            <person name="Berriman M."/>
            <person name="Tomley F."/>
            <person name="Pain A."/>
        </authorList>
    </citation>
    <scope>NUCLEOTIDE SEQUENCE [LARGE SCALE GENOMIC DNA]</scope>
    <source>
        <strain evidence="2">Houghton</strain>
    </source>
</reference>
<feature type="transmembrane region" description="Helical" evidence="1">
    <location>
        <begin position="202"/>
        <end position="226"/>
    </location>
</feature>
<gene>
    <name evidence="2" type="ORF">ETH_00005860</name>
</gene>
<proteinExistence type="predicted"/>
<feature type="transmembrane region" description="Helical" evidence="1">
    <location>
        <begin position="247"/>
        <end position="271"/>
    </location>
</feature>
<dbReference type="Pfam" id="PF11677">
    <property type="entry name" value="DUF3273"/>
    <property type="match status" value="1"/>
</dbReference>
<protein>
    <submittedName>
        <fullName evidence="2">Uncharacterized protein</fullName>
    </submittedName>
</protein>
<keyword evidence="1" id="KW-1133">Transmembrane helix</keyword>
<organism evidence="2 3">
    <name type="scientific">Eimeria tenella</name>
    <name type="common">Coccidian parasite</name>
    <dbReference type="NCBI Taxonomy" id="5802"/>
    <lineage>
        <taxon>Eukaryota</taxon>
        <taxon>Sar</taxon>
        <taxon>Alveolata</taxon>
        <taxon>Apicomplexa</taxon>
        <taxon>Conoidasida</taxon>
        <taxon>Coccidia</taxon>
        <taxon>Eucoccidiorida</taxon>
        <taxon>Eimeriorina</taxon>
        <taxon>Eimeriidae</taxon>
        <taxon>Eimeria</taxon>
    </lineage>
</organism>
<reference evidence="2" key="2">
    <citation type="submission" date="2013-10" db="EMBL/GenBank/DDBJ databases">
        <authorList>
            <person name="Aslett M."/>
        </authorList>
    </citation>
    <scope>NUCLEOTIDE SEQUENCE [LARGE SCALE GENOMIC DNA]</scope>
    <source>
        <strain evidence="2">Houghton</strain>
    </source>
</reference>
<feature type="transmembrane region" description="Helical" evidence="1">
    <location>
        <begin position="127"/>
        <end position="152"/>
    </location>
</feature>
<name>U6KJ69_EIMTE</name>
<dbReference type="GeneID" id="25250380"/>
<accession>U6KJ69</accession>
<dbReference type="VEuPathDB" id="ToxoDB:ETH2_0409400"/>
<dbReference type="RefSeq" id="XP_013228807.1">
    <property type="nucleotide sequence ID" value="XM_013373353.1"/>
</dbReference>
<dbReference type="AlphaFoldDB" id="U6KJ69"/>
<keyword evidence="1" id="KW-0472">Membrane</keyword>
<dbReference type="EMBL" id="HG673800">
    <property type="protein sequence ID" value="CDJ37969.1"/>
    <property type="molecule type" value="Genomic_DNA"/>
</dbReference>
<dbReference type="Proteomes" id="UP000030747">
    <property type="component" value="Unassembled WGS sequence"/>
</dbReference>
<evidence type="ECO:0000313" key="3">
    <source>
        <dbReference type="Proteomes" id="UP000030747"/>
    </source>
</evidence>
<sequence>MEPFGLEGMEGSAASRQAFAQPSLSQRFAAYGAPAAAAAAAGSSSSSNAGAESPLLQRGASTGAASDAAASAAAAAAAVGRQLTQQLTHAMNSSLSFSSFSFKESPRGEQHSPLVYYLSSHLLRGGLLLQLLGVLLSLCCCCCCCGSLAASFRPFPLQQQHSQVYVHLNCCAAFLFFFGALQFAAFQALIADNSKFTVGFRAAAKTLGCAAALQLLGAICCCCCCMHLSHFVSARWLGKHLQQQEEWALCLLGQLLLLFAAAALAVGFAALELYHDKGSSSSSKAAAAIFLLYILTAVASKP</sequence>
<feature type="transmembrane region" description="Helical" evidence="1">
    <location>
        <begin position="283"/>
        <end position="300"/>
    </location>
</feature>
<feature type="transmembrane region" description="Helical" evidence="1">
    <location>
        <begin position="164"/>
        <end position="190"/>
    </location>
</feature>
<keyword evidence="1" id="KW-0812">Transmembrane</keyword>